<organism evidence="2 3">
    <name type="scientific">Prunus armeniaca</name>
    <name type="common">Apricot</name>
    <name type="synonym">Armeniaca vulgaris</name>
    <dbReference type="NCBI Taxonomy" id="36596"/>
    <lineage>
        <taxon>Eukaryota</taxon>
        <taxon>Viridiplantae</taxon>
        <taxon>Streptophyta</taxon>
        <taxon>Embryophyta</taxon>
        <taxon>Tracheophyta</taxon>
        <taxon>Spermatophyta</taxon>
        <taxon>Magnoliopsida</taxon>
        <taxon>eudicotyledons</taxon>
        <taxon>Gunneridae</taxon>
        <taxon>Pentapetalae</taxon>
        <taxon>rosids</taxon>
        <taxon>fabids</taxon>
        <taxon>Rosales</taxon>
        <taxon>Rosaceae</taxon>
        <taxon>Amygdaloideae</taxon>
        <taxon>Amygdaleae</taxon>
        <taxon>Prunus</taxon>
    </lineage>
</organism>
<keyword evidence="1" id="KW-1133">Transmembrane helix</keyword>
<reference evidence="3" key="1">
    <citation type="journal article" date="2020" name="Genome Biol.">
        <title>Gamete binning: chromosome-level and haplotype-resolved genome assembly enabled by high-throughput single-cell sequencing of gamete genomes.</title>
        <authorList>
            <person name="Campoy J.A."/>
            <person name="Sun H."/>
            <person name="Goel M."/>
            <person name="Jiao W.-B."/>
            <person name="Folz-Donahue K."/>
            <person name="Wang N."/>
            <person name="Rubio M."/>
            <person name="Liu C."/>
            <person name="Kukat C."/>
            <person name="Ruiz D."/>
            <person name="Huettel B."/>
            <person name="Schneeberger K."/>
        </authorList>
    </citation>
    <scope>NUCLEOTIDE SEQUENCE [LARGE SCALE GENOMIC DNA]</scope>
    <source>
        <strain evidence="3">cv. Rojo Pasion</strain>
    </source>
</reference>
<evidence type="ECO:0000313" key="2">
    <source>
        <dbReference type="EMBL" id="CAB4301269.1"/>
    </source>
</evidence>
<gene>
    <name evidence="2" type="ORF">ORAREDHAP_LOCUS16751</name>
</gene>
<keyword evidence="1" id="KW-0812">Transmembrane</keyword>
<feature type="transmembrane region" description="Helical" evidence="1">
    <location>
        <begin position="28"/>
        <end position="48"/>
    </location>
</feature>
<keyword evidence="1" id="KW-0472">Membrane</keyword>
<evidence type="ECO:0000313" key="3">
    <source>
        <dbReference type="Proteomes" id="UP000507245"/>
    </source>
</evidence>
<accession>A0A6J5WIA2</accession>
<evidence type="ECO:0000256" key="1">
    <source>
        <dbReference type="SAM" id="Phobius"/>
    </source>
</evidence>
<protein>
    <submittedName>
        <fullName evidence="2">Uncharacterized protein</fullName>
    </submittedName>
</protein>
<dbReference type="Proteomes" id="UP000507245">
    <property type="component" value="Unassembled WGS sequence"/>
</dbReference>
<sequence>MICRYSYKFLRLYLYYPRSEGRQTSSLFYLRFQFIACSLVSGLEYFLFVDPHQEVSIYTRWQRCKSDLNMKQLMELYAELEKLEKLYSFCQNLNC</sequence>
<dbReference type="AlphaFoldDB" id="A0A6J5WIA2"/>
<proteinExistence type="predicted"/>
<keyword evidence="3" id="KW-1185">Reference proteome</keyword>
<dbReference type="EMBL" id="CAEKKB010000002">
    <property type="protein sequence ID" value="CAB4301269.1"/>
    <property type="molecule type" value="Genomic_DNA"/>
</dbReference>
<name>A0A6J5WIA2_PRUAR</name>